<dbReference type="EMBL" id="GEVM01018007">
    <property type="protein sequence ID" value="JAU87931.1"/>
    <property type="molecule type" value="Transcribed_RNA"/>
</dbReference>
<evidence type="ECO:0000259" key="1">
    <source>
        <dbReference type="Pfam" id="PF07734"/>
    </source>
</evidence>
<protein>
    <submittedName>
        <fullName evidence="2">F-box protein</fullName>
    </submittedName>
</protein>
<evidence type="ECO:0000313" key="2">
    <source>
        <dbReference type="EMBL" id="JAU87931.1"/>
    </source>
</evidence>
<dbReference type="InterPro" id="IPR006527">
    <property type="entry name" value="F-box-assoc_dom_typ1"/>
</dbReference>
<name>A0A1J3J645_NOCCA</name>
<reference evidence="2" key="1">
    <citation type="submission" date="2016-07" db="EMBL/GenBank/DDBJ databases">
        <title>De novo transcriptome assembly of four accessions of the metal hyperaccumulator plant Noccaea caerulescens.</title>
        <authorList>
            <person name="Blande D."/>
            <person name="Halimaa P."/>
            <person name="Tervahauta A.I."/>
            <person name="Aarts M.G."/>
            <person name="Karenlampi S.O."/>
        </authorList>
    </citation>
    <scope>NUCLEOTIDE SEQUENCE</scope>
</reference>
<sequence length="99" mass="11465">MHGGFLISLQTGKYHFIVLACLSRENTYWFATDSDESFLICFYFRRERFGRRLPLPIGPLPCLGDVVSLSSVREEQLAVLIQDVQTLQMEVWVTSYDQD</sequence>
<gene>
    <name evidence="2" type="ORF">MP_TR829_c1_g1_i1_g.2155</name>
</gene>
<dbReference type="Pfam" id="PF07734">
    <property type="entry name" value="FBA_1"/>
    <property type="match status" value="1"/>
</dbReference>
<proteinExistence type="predicted"/>
<dbReference type="NCBIfam" id="TIGR01640">
    <property type="entry name" value="F_box_assoc_1"/>
    <property type="match status" value="1"/>
</dbReference>
<accession>A0A1J3J645</accession>
<feature type="domain" description="F-box associated beta-propeller type 1" evidence="1">
    <location>
        <begin position="25"/>
        <end position="95"/>
    </location>
</feature>
<organism evidence="2">
    <name type="scientific">Noccaea caerulescens</name>
    <name type="common">Alpine penny-cress</name>
    <name type="synonym">Thlaspi caerulescens</name>
    <dbReference type="NCBI Taxonomy" id="107243"/>
    <lineage>
        <taxon>Eukaryota</taxon>
        <taxon>Viridiplantae</taxon>
        <taxon>Streptophyta</taxon>
        <taxon>Embryophyta</taxon>
        <taxon>Tracheophyta</taxon>
        <taxon>Spermatophyta</taxon>
        <taxon>Magnoliopsida</taxon>
        <taxon>eudicotyledons</taxon>
        <taxon>Gunneridae</taxon>
        <taxon>Pentapetalae</taxon>
        <taxon>rosids</taxon>
        <taxon>malvids</taxon>
        <taxon>Brassicales</taxon>
        <taxon>Brassicaceae</taxon>
        <taxon>Coluteocarpeae</taxon>
        <taxon>Noccaea</taxon>
    </lineage>
</organism>
<dbReference type="InterPro" id="IPR017451">
    <property type="entry name" value="F-box-assoc_interact_dom"/>
</dbReference>
<dbReference type="AlphaFoldDB" id="A0A1J3J645"/>